<evidence type="ECO:0000313" key="1">
    <source>
        <dbReference type="EMBL" id="QCW82795.1"/>
    </source>
</evidence>
<dbReference type="OrthoDB" id="5577131at2"/>
<evidence type="ECO:0000313" key="2">
    <source>
        <dbReference type="Proteomes" id="UP000305881"/>
    </source>
</evidence>
<dbReference type="AlphaFoldDB" id="A0A4V1IJW2"/>
<organism evidence="1 2">
    <name type="scientific">Methylotuvimicrobium buryatense</name>
    <name type="common">Methylomicrobium buryatense</name>
    <dbReference type="NCBI Taxonomy" id="95641"/>
    <lineage>
        <taxon>Bacteria</taxon>
        <taxon>Pseudomonadati</taxon>
        <taxon>Pseudomonadota</taxon>
        <taxon>Gammaproteobacteria</taxon>
        <taxon>Methylococcales</taxon>
        <taxon>Methylococcaceae</taxon>
        <taxon>Methylotuvimicrobium</taxon>
    </lineage>
</organism>
<name>A0A4V1IJW2_METBY</name>
<accession>A0A4V1IJW2</accession>
<keyword evidence="2" id="KW-1185">Reference proteome</keyword>
<dbReference type="EMBL" id="CP035467">
    <property type="protein sequence ID" value="QCW82795.1"/>
    <property type="molecule type" value="Genomic_DNA"/>
</dbReference>
<sequence>MTGRREYIHVGSTAESDCHGWHECRFCITPRMACIRATQGRKILLHFLHSLHPCNSAVAEEQKSALPPTPVNRATAPPSAFVEVISCSFLNKRNINLPIPIRQTPP</sequence>
<gene>
    <name evidence="1" type="ORF">EQU24_11490</name>
</gene>
<dbReference type="KEGG" id="mbur:EQU24_11490"/>
<proteinExistence type="predicted"/>
<reference evidence="2" key="1">
    <citation type="journal article" date="2019" name="J. Bacteriol.">
        <title>A Mutagenic Screen Identifies a TonB-Dependent Receptor Required for the Lanthanide Metal Switch in the Type I Methanotroph 'Methylotuvimicrobium buryatense' 5GB1C.</title>
        <authorList>
            <person name="Groom J.D."/>
            <person name="Ford S.M."/>
            <person name="Pesesky M.W."/>
            <person name="Lidstrom M.E."/>
        </authorList>
    </citation>
    <scope>NUCLEOTIDE SEQUENCE [LARGE SCALE GENOMIC DNA]</scope>
    <source>
        <strain evidence="2">5GB1C</strain>
    </source>
</reference>
<dbReference type="Proteomes" id="UP000305881">
    <property type="component" value="Chromosome"/>
</dbReference>
<protein>
    <submittedName>
        <fullName evidence="1">Uncharacterized protein</fullName>
    </submittedName>
</protein>